<feature type="transmembrane region" description="Helical" evidence="2">
    <location>
        <begin position="6"/>
        <end position="23"/>
    </location>
</feature>
<organism evidence="3 4">
    <name type="scientific">Parachlamydia acanthamoebae (strain UV7)</name>
    <dbReference type="NCBI Taxonomy" id="765952"/>
    <lineage>
        <taxon>Bacteria</taxon>
        <taxon>Pseudomonadati</taxon>
        <taxon>Chlamydiota</taxon>
        <taxon>Chlamydiia</taxon>
        <taxon>Parachlamydiales</taxon>
        <taxon>Parachlamydiaceae</taxon>
        <taxon>Parachlamydia</taxon>
    </lineage>
</organism>
<dbReference type="KEGG" id="puv:PUV_01390"/>
<reference key="1">
    <citation type="journal article" date="2011" name="Mol. Biol. Evol.">
        <title>Unity in variety -- the pan-genome of the Chlamydiae.</title>
        <authorList>
            <person name="Collingro A."/>
            <person name="Tischler P."/>
            <person name="Weinmaier T."/>
            <person name="Penz T."/>
            <person name="Heinz E."/>
            <person name="Brunham R.C."/>
            <person name="Read T.D."/>
            <person name="Bavoil P.M."/>
            <person name="Sachse K."/>
            <person name="Kahane S."/>
            <person name="Friedman M.G."/>
            <person name="Rattei T."/>
            <person name="Myers G.S.A."/>
            <person name="Horn M."/>
        </authorList>
    </citation>
    <scope>NUCLEOTIDE SEQUENCE</scope>
    <source>
        <strain>UV7</strain>
    </source>
</reference>
<dbReference type="RefSeq" id="WP_006341505.1">
    <property type="nucleotide sequence ID" value="NC_015702.1"/>
</dbReference>
<dbReference type="Proteomes" id="UP000000495">
    <property type="component" value="Chromosome"/>
</dbReference>
<dbReference type="OrthoDB" id="283553at2"/>
<evidence type="ECO:0000256" key="2">
    <source>
        <dbReference type="SAM" id="Phobius"/>
    </source>
</evidence>
<dbReference type="HOGENOM" id="CLU_136788_4_3_0"/>
<gene>
    <name evidence="3" type="primary">ylmG</name>
    <name evidence="3" type="ordered locus">PUV_01390</name>
</gene>
<keyword evidence="4" id="KW-1185">Reference proteome</keyword>
<dbReference type="InterPro" id="IPR003425">
    <property type="entry name" value="CCB3/YggT"/>
</dbReference>
<keyword evidence="2" id="KW-0472">Membrane</keyword>
<comment type="similarity">
    <text evidence="1">Belongs to the YggT family.</text>
</comment>
<sequence>MILVNIISLIFQVYFLMLFARILSSWLPELHQYRIMQFIAFYTDPYLNFFRGVIPPLGMIDISPIFAFLALSFIEYFLKILLINL</sequence>
<evidence type="ECO:0000313" key="4">
    <source>
        <dbReference type="Proteomes" id="UP000000495"/>
    </source>
</evidence>
<keyword evidence="2" id="KW-1133">Transmembrane helix</keyword>
<dbReference type="eggNOG" id="COG0762">
    <property type="taxonomic scope" value="Bacteria"/>
</dbReference>
<protein>
    <submittedName>
        <fullName evidence="3">Uncharacterized membrane protein ylmG</fullName>
    </submittedName>
</protein>
<evidence type="ECO:0000256" key="1">
    <source>
        <dbReference type="ARBA" id="ARBA00010894"/>
    </source>
</evidence>
<dbReference type="GO" id="GO:0016020">
    <property type="term" value="C:membrane"/>
    <property type="evidence" value="ECO:0007669"/>
    <property type="project" value="InterPro"/>
</dbReference>
<keyword evidence="2" id="KW-0812">Transmembrane</keyword>
<reference evidence="3 4" key="2">
    <citation type="journal article" date="2011" name="Mol. Biol. Evol.">
        <title>Unity in variety--the pan-genome of the Chlamydiae.</title>
        <authorList>
            <person name="Collingro A."/>
            <person name="Tischler P."/>
            <person name="Weinmaier T."/>
            <person name="Penz T."/>
            <person name="Heinz E."/>
            <person name="Brunham R.C."/>
            <person name="Read T.D."/>
            <person name="Bavoil P.M."/>
            <person name="Sachse K."/>
            <person name="Kahane S."/>
            <person name="Friedman M.G."/>
            <person name="Rattei T."/>
            <person name="Myers G.S."/>
            <person name="Horn M."/>
        </authorList>
    </citation>
    <scope>NUCLEOTIDE SEQUENCE [LARGE SCALE GENOMIC DNA]</scope>
    <source>
        <strain evidence="4">UV7</strain>
    </source>
</reference>
<proteinExistence type="inferred from homology"/>
<dbReference type="EMBL" id="FR872580">
    <property type="protein sequence ID" value="CCB85089.1"/>
    <property type="molecule type" value="Genomic_DNA"/>
</dbReference>
<feature type="transmembrane region" description="Helical" evidence="2">
    <location>
        <begin position="60"/>
        <end position="78"/>
    </location>
</feature>
<dbReference type="PANTHER" id="PTHR33219">
    <property type="entry name" value="YLMG HOMOLOG PROTEIN 2, CHLOROPLASTIC"/>
    <property type="match status" value="1"/>
</dbReference>
<name>F8KV18_PARAV</name>
<dbReference type="Pfam" id="PF02325">
    <property type="entry name" value="CCB3_YggT"/>
    <property type="match status" value="1"/>
</dbReference>
<accession>F8KV18</accession>
<dbReference type="AlphaFoldDB" id="F8KV18"/>
<evidence type="ECO:0000313" key="3">
    <source>
        <dbReference type="EMBL" id="CCB85089.1"/>
    </source>
</evidence>
<dbReference type="PANTHER" id="PTHR33219:SF14">
    <property type="entry name" value="PROTEIN COFACTOR ASSEMBLY OF COMPLEX C SUBUNIT B CCB3, CHLOROPLASTIC-RELATED"/>
    <property type="match status" value="1"/>
</dbReference>
<dbReference type="STRING" id="765952.PUV_01390"/>